<feature type="coiled-coil region" evidence="3">
    <location>
        <begin position="245"/>
        <end position="307"/>
    </location>
</feature>
<keyword evidence="4" id="KW-0472">Membrane</keyword>
<dbReference type="Proteomes" id="UP001232992">
    <property type="component" value="Unassembled WGS sequence"/>
</dbReference>
<comment type="caution">
    <text evidence="8">The sequence shown here is derived from an EMBL/GenBank/DDBJ whole genome shotgun (WGS) entry which is preliminary data.</text>
</comment>
<evidence type="ECO:0000313" key="8">
    <source>
        <dbReference type="EMBL" id="MDJ1182145.1"/>
    </source>
</evidence>
<dbReference type="InterPro" id="IPR058625">
    <property type="entry name" value="MdtA-like_BSH"/>
</dbReference>
<dbReference type="PANTHER" id="PTHR30469">
    <property type="entry name" value="MULTIDRUG RESISTANCE PROTEIN MDTA"/>
    <property type="match status" value="1"/>
</dbReference>
<dbReference type="EMBL" id="JAQOSQ010000002">
    <property type="protein sequence ID" value="MDJ1182145.1"/>
    <property type="molecule type" value="Genomic_DNA"/>
</dbReference>
<accession>A0ABT7BSI0</accession>
<organism evidence="8 9">
    <name type="scientific">Roseofilum casamattae BLCC-M143</name>
    <dbReference type="NCBI Taxonomy" id="3022442"/>
    <lineage>
        <taxon>Bacteria</taxon>
        <taxon>Bacillati</taxon>
        <taxon>Cyanobacteriota</taxon>
        <taxon>Cyanophyceae</taxon>
        <taxon>Desertifilales</taxon>
        <taxon>Desertifilaceae</taxon>
        <taxon>Roseofilum</taxon>
        <taxon>Roseofilum casamattae</taxon>
    </lineage>
</organism>
<evidence type="ECO:0000256" key="1">
    <source>
        <dbReference type="ARBA" id="ARBA00009477"/>
    </source>
</evidence>
<feature type="transmembrane region" description="Helical" evidence="4">
    <location>
        <begin position="43"/>
        <end position="62"/>
    </location>
</feature>
<evidence type="ECO:0000313" key="9">
    <source>
        <dbReference type="Proteomes" id="UP001232992"/>
    </source>
</evidence>
<evidence type="ECO:0000259" key="7">
    <source>
        <dbReference type="Pfam" id="PF25954"/>
    </source>
</evidence>
<name>A0ABT7BSI0_9CYAN</name>
<gene>
    <name evidence="8" type="ORF">PMH09_02975</name>
</gene>
<dbReference type="Gene3D" id="1.10.287.470">
    <property type="entry name" value="Helix hairpin bin"/>
    <property type="match status" value="1"/>
</dbReference>
<reference evidence="8 9" key="1">
    <citation type="submission" date="2023-01" db="EMBL/GenBank/DDBJ databases">
        <title>Novel diversity within Roseofilum (Cyanobacteria; Desertifilaceae) from marine benthic mats with descriptions of four novel species.</title>
        <authorList>
            <person name="Wang Y."/>
            <person name="Berthold D.E."/>
            <person name="Hu J."/>
            <person name="Lefler F.W."/>
            <person name="Laughinghouse H.D. IV."/>
        </authorList>
    </citation>
    <scope>NUCLEOTIDE SEQUENCE [LARGE SCALE GENOMIC DNA]</scope>
    <source>
        <strain evidence="8 9">BLCC-M143</strain>
    </source>
</reference>
<keyword evidence="4" id="KW-1133">Transmembrane helix</keyword>
<feature type="domain" description="CusB-like beta-barrel" evidence="7">
    <location>
        <begin position="342"/>
        <end position="415"/>
    </location>
</feature>
<dbReference type="InterPro" id="IPR006143">
    <property type="entry name" value="RND_pump_MFP"/>
</dbReference>
<dbReference type="SUPFAM" id="SSF111369">
    <property type="entry name" value="HlyD-like secretion proteins"/>
    <property type="match status" value="3"/>
</dbReference>
<dbReference type="Pfam" id="PF25876">
    <property type="entry name" value="HH_MFP_RND"/>
    <property type="match status" value="1"/>
</dbReference>
<dbReference type="Pfam" id="PF25917">
    <property type="entry name" value="BSH_RND"/>
    <property type="match status" value="1"/>
</dbReference>
<keyword evidence="9" id="KW-1185">Reference proteome</keyword>
<dbReference type="PANTHER" id="PTHR30469:SF15">
    <property type="entry name" value="HLYD FAMILY OF SECRETION PROTEINS"/>
    <property type="match status" value="1"/>
</dbReference>
<evidence type="ECO:0000256" key="3">
    <source>
        <dbReference type="SAM" id="Coils"/>
    </source>
</evidence>
<dbReference type="Gene3D" id="2.40.50.100">
    <property type="match status" value="1"/>
</dbReference>
<evidence type="ECO:0000256" key="4">
    <source>
        <dbReference type="SAM" id="Phobius"/>
    </source>
</evidence>
<feature type="domain" description="Multidrug resistance protein MdtA-like alpha-helical hairpin" evidence="5">
    <location>
        <begin position="194"/>
        <end position="269"/>
    </location>
</feature>
<dbReference type="RefSeq" id="WP_283756798.1">
    <property type="nucleotide sequence ID" value="NZ_JAQOSQ010000002.1"/>
</dbReference>
<dbReference type="Gene3D" id="2.40.30.170">
    <property type="match status" value="1"/>
</dbReference>
<sequence length="501" mass="53089">MNEREASGIDDPSEVFTDAEELFPDEIHTPAPAAPGRSERRGLLFVALGIGVVLGIGVSSLFQSSQTAPVQPATATQSEDPVQTVTLSTVKRTQIPRTFTATGTVEAYDLLPILPQISDLQIRQVLVDEGDWVEKGQLLVVLDDSVLQTQIGEAKADVQANQAMVQERQAAVGQAKSALEAALANQTEAEAGKEQAIASLAQAEAELEQAERELKRSQTLSDEGAISTQDVDNRRTAAQTAAEAVRVAQANVNSANARISSAKANVSSARAGISSAQANANTAVAQLNSQQARLAQLQTRLGQTQVKAPASGRISERNARVGDLASRENAMFRAINQGALELQATIPEMQLGQVRIGSEAMVTSDADSRIKLKGTIREIAPLVDAETRQATVKIDLPTSSLLRPGMFLTATLTSQTSQGLAVPAEAVLPQSDGRTIVYQVDEKNRAIAKTVEVGTTLPGKPPQIEVKQGLNFGDRIIVLGAGFIKEGDIVRIASEQSTVIQ</sequence>
<protein>
    <submittedName>
        <fullName evidence="8">Efflux RND transporter periplasmic adaptor subunit</fullName>
    </submittedName>
</protein>
<evidence type="ECO:0000259" key="5">
    <source>
        <dbReference type="Pfam" id="PF25876"/>
    </source>
</evidence>
<evidence type="ECO:0000256" key="2">
    <source>
        <dbReference type="ARBA" id="ARBA00023054"/>
    </source>
</evidence>
<keyword evidence="2 3" id="KW-0175">Coiled coil</keyword>
<dbReference type="InterPro" id="IPR058792">
    <property type="entry name" value="Beta-barrel_RND_2"/>
</dbReference>
<dbReference type="InterPro" id="IPR058624">
    <property type="entry name" value="MdtA-like_HH"/>
</dbReference>
<dbReference type="Pfam" id="PF25954">
    <property type="entry name" value="Beta-barrel_RND_2"/>
    <property type="match status" value="1"/>
</dbReference>
<feature type="domain" description="Multidrug resistance protein MdtA-like barrel-sandwich hybrid" evidence="6">
    <location>
        <begin position="121"/>
        <end position="332"/>
    </location>
</feature>
<dbReference type="Gene3D" id="2.40.420.20">
    <property type="match status" value="1"/>
</dbReference>
<feature type="coiled-coil region" evidence="3">
    <location>
        <begin position="193"/>
        <end position="220"/>
    </location>
</feature>
<proteinExistence type="inferred from homology"/>
<dbReference type="PRINTS" id="PR01490">
    <property type="entry name" value="RTXTOXIND"/>
</dbReference>
<dbReference type="Gene3D" id="6.10.140.1990">
    <property type="match status" value="1"/>
</dbReference>
<dbReference type="InterPro" id="IPR030190">
    <property type="entry name" value="MacA_alpha-hairpin_sf"/>
</dbReference>
<dbReference type="NCBIfam" id="TIGR01730">
    <property type="entry name" value="RND_mfp"/>
    <property type="match status" value="1"/>
</dbReference>
<keyword evidence="4" id="KW-0812">Transmembrane</keyword>
<comment type="similarity">
    <text evidence="1">Belongs to the membrane fusion protein (MFP) (TC 8.A.1) family.</text>
</comment>
<evidence type="ECO:0000259" key="6">
    <source>
        <dbReference type="Pfam" id="PF25917"/>
    </source>
</evidence>